<dbReference type="PANTHER" id="PTHR28041:SF1">
    <property type="entry name" value="LARGE RIBOSOMAL SUBUNIT PROTEIN ML59"/>
    <property type="match status" value="1"/>
</dbReference>
<dbReference type="OrthoDB" id="18529at2759"/>
<feature type="domain" description="Large ribosomal subunit protein mL59" evidence="2">
    <location>
        <begin position="4"/>
        <end position="110"/>
    </location>
</feature>
<dbReference type="Proteomes" id="UP000187455">
    <property type="component" value="Unassembled WGS sequence"/>
</dbReference>
<proteinExistence type="predicted"/>
<dbReference type="GO" id="GO:0003735">
    <property type="term" value="F:structural constituent of ribosome"/>
    <property type="evidence" value="ECO:0007669"/>
    <property type="project" value="InterPro"/>
</dbReference>
<dbReference type="InterPro" id="IPR040922">
    <property type="entry name" value="Ribosomal_mL59_dom"/>
</dbReference>
<feature type="region of interest" description="Disordered" evidence="1">
    <location>
        <begin position="63"/>
        <end position="85"/>
    </location>
</feature>
<dbReference type="PANTHER" id="PTHR28041">
    <property type="entry name" value="54S RIBOSOMAL PROTEIN L25, MITOCHONDRIAL"/>
    <property type="match status" value="1"/>
</dbReference>
<dbReference type="GO" id="GO:0005762">
    <property type="term" value="C:mitochondrial large ribosomal subunit"/>
    <property type="evidence" value="ECO:0007669"/>
    <property type="project" value="InterPro"/>
</dbReference>
<dbReference type="AlphaFoldDB" id="A0A1R0GXB1"/>
<feature type="compositionally biased region" description="Basic residues" evidence="1">
    <location>
        <begin position="68"/>
        <end position="84"/>
    </location>
</feature>
<keyword evidence="4" id="KW-1185">Reference proteome</keyword>
<dbReference type="Pfam" id="PF18126">
    <property type="entry name" value="Mitoc_mL59"/>
    <property type="match status" value="1"/>
</dbReference>
<accession>A0A1R0GXB1</accession>
<comment type="caution">
    <text evidence="3">The sequence shown here is derived from an EMBL/GenBank/DDBJ whole genome shotgun (WGS) entry which is preliminary data.</text>
</comment>
<reference evidence="3 4" key="1">
    <citation type="journal article" date="2016" name="Mol. Biol. Evol.">
        <title>Genome-Wide Survey of Gut Fungi (Harpellales) Reveals the First Horizontally Transferred Ubiquitin Gene from a Mosquito Host.</title>
        <authorList>
            <person name="Wang Y."/>
            <person name="White M.M."/>
            <person name="Kvist S."/>
            <person name="Moncalvo J.M."/>
        </authorList>
    </citation>
    <scope>NUCLEOTIDE SEQUENCE [LARGE SCALE GENOMIC DNA]</scope>
    <source>
        <strain evidence="3 4">ALG-7-W6</strain>
    </source>
</reference>
<evidence type="ECO:0000313" key="3">
    <source>
        <dbReference type="EMBL" id="OLY81529.1"/>
    </source>
</evidence>
<gene>
    <name evidence="3" type="ORF">AYI68_g4363</name>
</gene>
<name>A0A1R0GXB1_9FUNG</name>
<dbReference type="InterPro" id="IPR037507">
    <property type="entry name" value="Ribosomal_mL59"/>
</dbReference>
<dbReference type="EMBL" id="LSSL01002369">
    <property type="protein sequence ID" value="OLY81529.1"/>
    <property type="molecule type" value="Genomic_DNA"/>
</dbReference>
<evidence type="ECO:0000256" key="1">
    <source>
        <dbReference type="SAM" id="MobiDB-lite"/>
    </source>
</evidence>
<evidence type="ECO:0000259" key="2">
    <source>
        <dbReference type="Pfam" id="PF18126"/>
    </source>
</evidence>
<evidence type="ECO:0000313" key="4">
    <source>
        <dbReference type="Proteomes" id="UP000187455"/>
    </source>
</evidence>
<sequence>MASLRNFSDKMLKYLSEPVKNKQAAFYPNLVNGKWREPRFSLRRQADLRKMCLLNNVVPESIGLPPKAPKKPVKYKPAKGHKSQRTYLEKKEKVQAALQDMPNKISTWKENAFKEHEKTKSTLPF</sequence>
<organism evidence="3 4">
    <name type="scientific">Smittium mucronatum</name>
    <dbReference type="NCBI Taxonomy" id="133383"/>
    <lineage>
        <taxon>Eukaryota</taxon>
        <taxon>Fungi</taxon>
        <taxon>Fungi incertae sedis</taxon>
        <taxon>Zoopagomycota</taxon>
        <taxon>Kickxellomycotina</taxon>
        <taxon>Harpellomycetes</taxon>
        <taxon>Harpellales</taxon>
        <taxon>Legeriomycetaceae</taxon>
        <taxon>Smittium</taxon>
    </lineage>
</organism>
<protein>
    <recommendedName>
        <fullName evidence="2">Large ribosomal subunit protein mL59 domain-containing protein</fullName>
    </recommendedName>
</protein>